<evidence type="ECO:0000313" key="2">
    <source>
        <dbReference type="EMBL" id="HIX64655.1"/>
    </source>
</evidence>
<dbReference type="Proteomes" id="UP000886800">
    <property type="component" value="Unassembled WGS sequence"/>
</dbReference>
<evidence type="ECO:0000256" key="1">
    <source>
        <dbReference type="SAM" id="Phobius"/>
    </source>
</evidence>
<dbReference type="Pfam" id="PF19700">
    <property type="entry name" value="DUF6198"/>
    <property type="match status" value="1"/>
</dbReference>
<reference evidence="2" key="1">
    <citation type="journal article" date="2021" name="PeerJ">
        <title>Extensive microbial diversity within the chicken gut microbiome revealed by metagenomics and culture.</title>
        <authorList>
            <person name="Gilroy R."/>
            <person name="Ravi A."/>
            <person name="Getino M."/>
            <person name="Pursley I."/>
            <person name="Horton D.L."/>
            <person name="Alikhan N.F."/>
            <person name="Baker D."/>
            <person name="Gharbi K."/>
            <person name="Hall N."/>
            <person name="Watson M."/>
            <person name="Adriaenssens E.M."/>
            <person name="Foster-Nyarko E."/>
            <person name="Jarju S."/>
            <person name="Secka A."/>
            <person name="Antonio M."/>
            <person name="Oren A."/>
            <person name="Chaudhuri R.R."/>
            <person name="La Ragione R."/>
            <person name="Hildebrand F."/>
            <person name="Pallen M.J."/>
        </authorList>
    </citation>
    <scope>NUCLEOTIDE SEQUENCE</scope>
    <source>
        <strain evidence="2">CHK188-5543</strain>
    </source>
</reference>
<keyword evidence="1" id="KW-0472">Membrane</keyword>
<reference evidence="2" key="2">
    <citation type="submission" date="2021-04" db="EMBL/GenBank/DDBJ databases">
        <authorList>
            <person name="Gilroy R."/>
        </authorList>
    </citation>
    <scope>NUCLEOTIDE SEQUENCE</scope>
    <source>
        <strain evidence="2">CHK188-5543</strain>
    </source>
</reference>
<proteinExistence type="predicted"/>
<protein>
    <recommendedName>
        <fullName evidence="4">Integral membrane protein</fullName>
    </recommendedName>
</protein>
<dbReference type="PANTHER" id="PTHR40078:SF1">
    <property type="entry name" value="INTEGRAL MEMBRANE PROTEIN"/>
    <property type="match status" value="1"/>
</dbReference>
<evidence type="ECO:0000313" key="3">
    <source>
        <dbReference type="Proteomes" id="UP000886800"/>
    </source>
</evidence>
<dbReference type="InterPro" id="IPR038750">
    <property type="entry name" value="YczE/YyaS-like"/>
</dbReference>
<feature type="transmembrane region" description="Helical" evidence="1">
    <location>
        <begin position="50"/>
        <end position="69"/>
    </location>
</feature>
<feature type="transmembrane region" description="Helical" evidence="1">
    <location>
        <begin position="12"/>
        <end position="30"/>
    </location>
</feature>
<evidence type="ECO:0008006" key="4">
    <source>
        <dbReference type="Google" id="ProtNLM"/>
    </source>
</evidence>
<keyword evidence="1" id="KW-1133">Transmembrane helix</keyword>
<sequence>MNNYGYGRRLSRVLLGQLINGLGVFLTLQANIGLAPWSAFNVGLTNLTPLSYGDASIVVGAVVVIFDLIMRERIGLGTLLDILLCGKIVDFCKYINLVPMMDSLFSGIVCLLLGELGIALGTYFYVSGGLCCGPRDGLMVGLVKRLRRISVGVIRGVLEGTVLVLGWLMGAKVGIGTVIAVFGISFILDGTFRVFHFDVTQVQHEDLRQTWQNLRRRVQTSEI</sequence>
<gene>
    <name evidence="2" type="ORF">H9736_00245</name>
</gene>
<feature type="transmembrane region" description="Helical" evidence="1">
    <location>
        <begin position="175"/>
        <end position="195"/>
    </location>
</feature>
<dbReference type="AlphaFoldDB" id="A0A9D1WRF8"/>
<dbReference type="EMBL" id="DXES01000005">
    <property type="protein sequence ID" value="HIX64655.1"/>
    <property type="molecule type" value="Genomic_DNA"/>
</dbReference>
<feature type="transmembrane region" description="Helical" evidence="1">
    <location>
        <begin position="103"/>
        <end position="126"/>
    </location>
</feature>
<organism evidence="2 3">
    <name type="scientific">Candidatus Anaerotruncus excrementipullorum</name>
    <dbReference type="NCBI Taxonomy" id="2838465"/>
    <lineage>
        <taxon>Bacteria</taxon>
        <taxon>Bacillati</taxon>
        <taxon>Bacillota</taxon>
        <taxon>Clostridia</taxon>
        <taxon>Eubacteriales</taxon>
        <taxon>Oscillospiraceae</taxon>
        <taxon>Anaerotruncus</taxon>
    </lineage>
</organism>
<keyword evidence="1" id="KW-0812">Transmembrane</keyword>
<comment type="caution">
    <text evidence="2">The sequence shown here is derived from an EMBL/GenBank/DDBJ whole genome shotgun (WGS) entry which is preliminary data.</text>
</comment>
<accession>A0A9D1WRF8</accession>
<name>A0A9D1WRF8_9FIRM</name>
<dbReference type="PANTHER" id="PTHR40078">
    <property type="entry name" value="INTEGRAL MEMBRANE PROTEIN-RELATED"/>
    <property type="match status" value="1"/>
</dbReference>